<proteinExistence type="predicted"/>
<keyword evidence="5" id="KW-0045">Antibiotic biosynthesis</keyword>
<dbReference type="InterPro" id="IPR014031">
    <property type="entry name" value="Ketoacyl_synth_C"/>
</dbReference>
<dbReference type="EMBL" id="JAAVJB010000043">
    <property type="protein sequence ID" value="NJP66264.1"/>
    <property type="molecule type" value="Genomic_DNA"/>
</dbReference>
<dbReference type="SMART" id="SM00827">
    <property type="entry name" value="PKS_AT"/>
    <property type="match status" value="1"/>
</dbReference>
<dbReference type="SMART" id="SM00825">
    <property type="entry name" value="PKS_KS"/>
    <property type="match status" value="1"/>
</dbReference>
<reference evidence="13 14" key="1">
    <citation type="submission" date="2020-03" db="EMBL/GenBank/DDBJ databases">
        <title>Draft genome of Streptomyces sp. ventii, isolated from the Axial Seamount in the Pacific Ocean, and resequencing of the two type strains Streptomyces lonarensis strain NCL 716 and Streptomyces bohaiensis strain 11A07.</title>
        <authorList>
            <person name="Loughran R.M."/>
            <person name="Pfannmuller K.M."/>
            <person name="Wasson B.J."/>
            <person name="Deadmond M.C."/>
            <person name="Paddock B.E."/>
            <person name="Koyack M.J."/>
            <person name="Gallegos D.A."/>
            <person name="Mitchell E.A."/>
            <person name="Ushijima B."/>
            <person name="Saw J.H."/>
            <person name="Mcphail K.L."/>
            <person name="Videau P."/>
        </authorList>
    </citation>
    <scope>NUCLEOTIDE SEQUENCE [LARGE SCALE GENOMIC DNA]</scope>
    <source>
        <strain evidence="14">5675061</strain>
    </source>
</reference>
<dbReference type="InterPro" id="IPR016035">
    <property type="entry name" value="Acyl_Trfase/lysoPLipase"/>
</dbReference>
<dbReference type="Gene3D" id="3.40.366.10">
    <property type="entry name" value="Malonyl-Coenzyme A Acyl Carrier Protein, domain 2"/>
    <property type="match status" value="1"/>
</dbReference>
<dbReference type="Pfam" id="PF16197">
    <property type="entry name" value="KAsynt_C_assoc"/>
    <property type="match status" value="1"/>
</dbReference>
<dbReference type="Proteomes" id="UP000746503">
    <property type="component" value="Unassembled WGS sequence"/>
</dbReference>
<evidence type="ECO:0000256" key="2">
    <source>
        <dbReference type="ARBA" id="ARBA00022450"/>
    </source>
</evidence>
<evidence type="ECO:0000256" key="8">
    <source>
        <dbReference type="PROSITE-ProRule" id="PRU01363"/>
    </source>
</evidence>
<evidence type="ECO:0000256" key="4">
    <source>
        <dbReference type="ARBA" id="ARBA00022679"/>
    </source>
</evidence>
<dbReference type="Pfam" id="PF00550">
    <property type="entry name" value="PP-binding"/>
    <property type="match status" value="1"/>
</dbReference>
<feature type="domain" description="PKS/mFAS DH" evidence="12">
    <location>
        <begin position="947"/>
        <end position="1219"/>
    </location>
</feature>
<dbReference type="Pfam" id="PF00109">
    <property type="entry name" value="ketoacyl-synt"/>
    <property type="match status" value="1"/>
</dbReference>
<organism evidence="13 14">
    <name type="scientific">Streptomyces spiramenti</name>
    <dbReference type="NCBI Taxonomy" id="2720606"/>
    <lineage>
        <taxon>Bacteria</taxon>
        <taxon>Bacillati</taxon>
        <taxon>Actinomycetota</taxon>
        <taxon>Actinomycetes</taxon>
        <taxon>Kitasatosporales</taxon>
        <taxon>Streptomycetaceae</taxon>
        <taxon>Streptomyces</taxon>
    </lineage>
</organism>
<dbReference type="Gene3D" id="3.40.47.10">
    <property type="match status" value="1"/>
</dbReference>
<evidence type="ECO:0000259" key="11">
    <source>
        <dbReference type="PROSITE" id="PS52004"/>
    </source>
</evidence>
<dbReference type="InterPro" id="IPR049551">
    <property type="entry name" value="PKS_DH_C"/>
</dbReference>
<dbReference type="InterPro" id="IPR009081">
    <property type="entry name" value="PP-bd_ACP"/>
</dbReference>
<gene>
    <name evidence="13" type="ORF">HCJ92_08155</name>
</gene>
<dbReference type="SMART" id="SM01294">
    <property type="entry name" value="PKS_PP_betabranch"/>
    <property type="match status" value="1"/>
</dbReference>
<dbReference type="Pfam" id="PF08659">
    <property type="entry name" value="KR"/>
    <property type="match status" value="1"/>
</dbReference>
<dbReference type="InterPro" id="IPR036736">
    <property type="entry name" value="ACP-like_sf"/>
</dbReference>
<feature type="domain" description="Ketosynthase family 3 (KS3)" evidence="11">
    <location>
        <begin position="54"/>
        <end position="466"/>
    </location>
</feature>
<keyword evidence="3" id="KW-0597">Phosphoprotein</keyword>
<sequence>MTVDDTESTAPENAPGAPDTSADQAGQLVEALRGTLLENEELRQENDRLRARETEPVAIVAMGCRYPGGVTTPEEFWRLLESGTDAVTGFPDDRGWDLPGLYSPEPGEPGKSCAREGGFLHDAADFDPEFFGISPREARALDPQQRLFLEICWEAVERAGIPPERLRGGDTGVFTGVMYHDYGAGSSDGSLVSGRVAYTLGLEGPAVSVDTACSSSLVALHLAARALRARECSLALAGGVTVMALPEMFVYFSEQRGLARDGRCKAFSAEADGVGCAEGAGVLLLERLSDAERNGHPVLAVLRGTAVNQDGASSGFTTPNGPAQQRVIRSALADAGLRPAEVDVVEAHGTGTTLGDPIEAQALLGTYGRDRPDGRPLLLGSVKSNVGHTQAAAGVAGVIKTVLGLQHGRLPRTLHAAEPSPHVDWSSGTLRLATEAQEWPAGERVRRAGVSSFGISGTNAHVIVEEPPVPAAGTGDHPERRAGDRPGPGAVLPWPLAARSEEALRAQAARLLEWTGTAPDVPLPHIAHSLTRQRTAFDHRAVALGRDRDELRAALAAVADGVQAAGVARGTARPRGRTAFLFSGQGGQRPGMGAELAAAFPAFAEAFDAACEALDPHLGHLELPLRAALFADPQGPDAAVMHRTDYAQAALFALQTAQFRLLESWGVTPDAVAGHSIGEITAAHAAGMLSLDDAAALVAARGRLMAGLPGGGAMAAVTAPEAEVLPLLAVHDGLALGAVNGPSSVVISGPETSVEAAAADLVAAGHRVRRLRVSHAFHSPLMEPVLEDFRAEAAAITHRPPRLAVVSTATGEELPARQPVTAEYWAHQLRGTVRYGDAVATLARLGVRRAVELGPDAVLSGLTEENTGDIAVLPLLRPGQAEDATTLMAVARLHTEGAPVGWEQLLERHGGRPTPLPTYAFQRSRYWQDTRASGDGPAALGQTAAGHPLIGAVVRTGDSHDTVLTGRISPRTHPWVADHRVGGEIVFPGTAFVELAVRAGDETGCPHVEELTLHAPLRLAPDATVDLRVVAAAPDPDARRTVTVYSRPAGARRDDGWVRHAAGLLGPKAPAAPRPAPWNPDGAQALPTDTLYADLARRGHDFGPVFRGIRAAHIRGEETYVEISLPETARDDATRFGLHPAALDAALQLVDLPGSEGGSLLLFAWSGVTLHAAHATDVRARITPRGPGTVSLELTDPTGAPVVTVDSVTLRPMPPAEGDTAPSATALPLYRIDWLPLPTDTAEPRPGGCAVLGDRPEPLAGALREAGVEPSAFPGLPELRRRLDDGGEAPGTVFLPLPCPAAGETLPTATRRAAHDALRLAHDWLADERLARSRLVLVTRGAIAATAGDTVPALAHAPLWGMLRAAQLEQPGRFGLLDLGEQPGTDGPTALPVPDLLRAAGSDEPAVAVREGRVLVARMAVADDTTDTAPAFAPEGTVLVTGGTGALGALIARHLVTEHGVRHLLLTSRRGADAPGAAELRDDLADLGATVTVAACDVTDRDQLAGLIRAVPAGQPLTAVLHTAGVLDDGILTALTPDRLDTVLRPKVDAGWLLHELTRDLELAAFVLFSSVAGAMGAAGQANYSAANSFTDSLAEHRHARGLPATSLAWGLWAGGGMGGNLQDADVQRMRRTGVLGFSAAEGLALFDAALRHREPVLLPVRLELSTMAERTEPAPAVLRRLLPSPVRRTAAGAATESWAQRLAGLSAEEAERALLALVRAETATLLGYDRTRTVDPERGFLELGFDSLMGVELRNRLHEHTGVRLPATLVFDHPTTAAVTRLLVAEHIGSGGESIPDAVPASDLAARIGALERALAAATPEQRRDPGIPARLRELASAWTESGNDGEGAGALESVSADELFQILDEELEQGT</sequence>
<dbReference type="InterPro" id="IPR006162">
    <property type="entry name" value="Ppantetheine_attach_site"/>
</dbReference>
<feature type="region of interest" description="N-terminal hotdog fold" evidence="8">
    <location>
        <begin position="947"/>
        <end position="1072"/>
    </location>
</feature>
<feature type="domain" description="Carrier" evidence="10">
    <location>
        <begin position="1710"/>
        <end position="1788"/>
    </location>
</feature>
<dbReference type="SUPFAM" id="SSF47336">
    <property type="entry name" value="ACP-like"/>
    <property type="match status" value="1"/>
</dbReference>
<dbReference type="PROSITE" id="PS00012">
    <property type="entry name" value="PHOSPHOPANTETHEINE"/>
    <property type="match status" value="1"/>
</dbReference>
<dbReference type="PROSITE" id="PS52019">
    <property type="entry name" value="PKS_MFAS_DH"/>
    <property type="match status" value="1"/>
</dbReference>
<dbReference type="PANTHER" id="PTHR43775:SF51">
    <property type="entry name" value="INACTIVE PHENOLPHTHIOCEROL SYNTHESIS POLYKETIDE SYNTHASE TYPE I PKS1-RELATED"/>
    <property type="match status" value="1"/>
</dbReference>
<keyword evidence="2" id="KW-0596">Phosphopantetheine</keyword>
<dbReference type="InterPro" id="IPR001227">
    <property type="entry name" value="Ac_transferase_dom_sf"/>
</dbReference>
<name>A0ABX1AGE7_9ACTN</name>
<dbReference type="InterPro" id="IPR020806">
    <property type="entry name" value="PKS_PP-bd"/>
</dbReference>
<evidence type="ECO:0000256" key="1">
    <source>
        <dbReference type="ARBA" id="ARBA00004792"/>
    </source>
</evidence>
<evidence type="ECO:0000259" key="12">
    <source>
        <dbReference type="PROSITE" id="PS52019"/>
    </source>
</evidence>
<evidence type="ECO:0000313" key="14">
    <source>
        <dbReference type="Proteomes" id="UP000746503"/>
    </source>
</evidence>
<dbReference type="SUPFAM" id="SSF53901">
    <property type="entry name" value="Thiolase-like"/>
    <property type="match status" value="1"/>
</dbReference>
<dbReference type="Pfam" id="PF22953">
    <property type="entry name" value="SpnB_Rossmann"/>
    <property type="match status" value="1"/>
</dbReference>
<dbReference type="InterPro" id="IPR018201">
    <property type="entry name" value="Ketoacyl_synth_AS"/>
</dbReference>
<dbReference type="Pfam" id="PF21089">
    <property type="entry name" value="PKS_DH_N"/>
    <property type="match status" value="1"/>
</dbReference>
<evidence type="ECO:0000313" key="13">
    <source>
        <dbReference type="EMBL" id="NJP66264.1"/>
    </source>
</evidence>
<dbReference type="InterPro" id="IPR055123">
    <property type="entry name" value="SpnB-like_Rossmann"/>
</dbReference>
<dbReference type="InterPro" id="IPR049900">
    <property type="entry name" value="PKS_mFAS_DH"/>
</dbReference>
<dbReference type="Gene3D" id="3.30.70.3290">
    <property type="match status" value="1"/>
</dbReference>
<dbReference type="InterPro" id="IPR020841">
    <property type="entry name" value="PKS_Beta-ketoAc_synthase_dom"/>
</dbReference>
<dbReference type="SMART" id="SM00822">
    <property type="entry name" value="PKS_KR"/>
    <property type="match status" value="1"/>
</dbReference>
<keyword evidence="4" id="KW-0808">Transferase</keyword>
<accession>A0ABX1AGE7</accession>
<dbReference type="InterPro" id="IPR013968">
    <property type="entry name" value="PKS_KR"/>
</dbReference>
<dbReference type="InterPro" id="IPR020807">
    <property type="entry name" value="PKS_DH"/>
</dbReference>
<dbReference type="Pfam" id="PF02801">
    <property type="entry name" value="Ketoacyl-synt_C"/>
    <property type="match status" value="1"/>
</dbReference>
<keyword evidence="6" id="KW-0511">Multifunctional enzyme</keyword>
<evidence type="ECO:0000259" key="10">
    <source>
        <dbReference type="PROSITE" id="PS50075"/>
    </source>
</evidence>
<comment type="pathway">
    <text evidence="1">Antibiotic biosynthesis.</text>
</comment>
<dbReference type="PROSITE" id="PS00606">
    <property type="entry name" value="KS3_1"/>
    <property type="match status" value="1"/>
</dbReference>
<dbReference type="InterPro" id="IPR036291">
    <property type="entry name" value="NAD(P)-bd_dom_sf"/>
</dbReference>
<dbReference type="SUPFAM" id="SSF55048">
    <property type="entry name" value="Probable ACP-binding domain of malonyl-CoA ACP transacylase"/>
    <property type="match status" value="1"/>
</dbReference>
<dbReference type="InterPro" id="IPR016039">
    <property type="entry name" value="Thiolase-like"/>
</dbReference>
<dbReference type="CDD" id="cd08956">
    <property type="entry name" value="KR_3_FAS_SDR_x"/>
    <property type="match status" value="1"/>
</dbReference>
<comment type="caution">
    <text evidence="13">The sequence shown here is derived from an EMBL/GenBank/DDBJ whole genome shotgun (WGS) entry which is preliminary data.</text>
</comment>
<dbReference type="InterPro" id="IPR016036">
    <property type="entry name" value="Malonyl_transacylase_ACP-bd"/>
</dbReference>
<feature type="active site" description="Proton acceptor; for dehydratase activity" evidence="8">
    <location>
        <position position="979"/>
    </location>
</feature>
<evidence type="ECO:0000256" key="6">
    <source>
        <dbReference type="ARBA" id="ARBA00023268"/>
    </source>
</evidence>
<dbReference type="PROSITE" id="PS52004">
    <property type="entry name" value="KS3_2"/>
    <property type="match status" value="1"/>
</dbReference>
<dbReference type="SMART" id="SM00826">
    <property type="entry name" value="PKS_DH"/>
    <property type="match status" value="1"/>
</dbReference>
<evidence type="ECO:0000256" key="9">
    <source>
        <dbReference type="SAM" id="MobiDB-lite"/>
    </source>
</evidence>
<dbReference type="SUPFAM" id="SSF51735">
    <property type="entry name" value="NAD(P)-binding Rossmann-fold domains"/>
    <property type="match status" value="2"/>
</dbReference>
<keyword evidence="14" id="KW-1185">Reference proteome</keyword>
<evidence type="ECO:0000256" key="3">
    <source>
        <dbReference type="ARBA" id="ARBA00022553"/>
    </source>
</evidence>
<dbReference type="InterPro" id="IPR014030">
    <property type="entry name" value="Ketoacyl_synth_N"/>
</dbReference>
<dbReference type="InterPro" id="IPR049552">
    <property type="entry name" value="PKS_DH_N"/>
</dbReference>
<feature type="region of interest" description="Disordered" evidence="9">
    <location>
        <begin position="1"/>
        <end position="26"/>
    </location>
</feature>
<evidence type="ECO:0000256" key="7">
    <source>
        <dbReference type="ARBA" id="ARBA00023315"/>
    </source>
</evidence>
<dbReference type="Gene3D" id="3.10.129.110">
    <property type="entry name" value="Polyketide synthase dehydratase"/>
    <property type="match status" value="1"/>
</dbReference>
<dbReference type="Pfam" id="PF14765">
    <property type="entry name" value="PS-DH"/>
    <property type="match status" value="1"/>
</dbReference>
<dbReference type="Gene3D" id="3.40.50.720">
    <property type="entry name" value="NAD(P)-binding Rossmann-like Domain"/>
    <property type="match status" value="1"/>
</dbReference>
<evidence type="ECO:0000256" key="5">
    <source>
        <dbReference type="ARBA" id="ARBA00023194"/>
    </source>
</evidence>
<dbReference type="InterPro" id="IPR042104">
    <property type="entry name" value="PKS_dehydratase_sf"/>
</dbReference>
<feature type="region of interest" description="C-terminal hotdog fold" evidence="8">
    <location>
        <begin position="1083"/>
        <end position="1219"/>
    </location>
</feature>
<feature type="active site" description="Proton donor; for dehydratase activity" evidence="8">
    <location>
        <position position="1144"/>
    </location>
</feature>
<dbReference type="InterPro" id="IPR057326">
    <property type="entry name" value="KR_dom"/>
</dbReference>
<dbReference type="SUPFAM" id="SSF52151">
    <property type="entry name" value="FabD/lysophospholipase-like"/>
    <property type="match status" value="1"/>
</dbReference>
<dbReference type="Gene3D" id="1.10.1200.10">
    <property type="entry name" value="ACP-like"/>
    <property type="match status" value="1"/>
</dbReference>
<feature type="region of interest" description="Disordered" evidence="9">
    <location>
        <begin position="468"/>
        <end position="487"/>
    </location>
</feature>
<dbReference type="Pfam" id="PF00698">
    <property type="entry name" value="Acyl_transf_1"/>
    <property type="match status" value="1"/>
</dbReference>
<keyword evidence="7" id="KW-0012">Acyltransferase</keyword>
<dbReference type="CDD" id="cd00833">
    <property type="entry name" value="PKS"/>
    <property type="match status" value="1"/>
</dbReference>
<protein>
    <submittedName>
        <fullName evidence="13">SDR family NAD(P)-dependent oxidoreductase</fullName>
    </submittedName>
</protein>
<dbReference type="PANTHER" id="PTHR43775">
    <property type="entry name" value="FATTY ACID SYNTHASE"/>
    <property type="match status" value="1"/>
</dbReference>
<dbReference type="InterPro" id="IPR032821">
    <property type="entry name" value="PKS_assoc"/>
</dbReference>
<dbReference type="PROSITE" id="PS50075">
    <property type="entry name" value="CARRIER"/>
    <property type="match status" value="1"/>
</dbReference>
<dbReference type="SMART" id="SM00823">
    <property type="entry name" value="PKS_PP"/>
    <property type="match status" value="1"/>
</dbReference>
<dbReference type="InterPro" id="IPR050091">
    <property type="entry name" value="PKS_NRPS_Biosynth_Enz"/>
</dbReference>
<dbReference type="InterPro" id="IPR014043">
    <property type="entry name" value="Acyl_transferase_dom"/>
</dbReference>